<dbReference type="EMBL" id="JAIZAY010000003">
    <property type="protein sequence ID" value="KAJ8045136.1"/>
    <property type="molecule type" value="Genomic_DNA"/>
</dbReference>
<name>A0A9Q1HHH0_HOLLE</name>
<gene>
    <name evidence="1" type="ORF">HOLleu_08076</name>
</gene>
<dbReference type="Gene3D" id="3.30.450.30">
    <property type="entry name" value="Dynein light chain 2a, cytoplasmic"/>
    <property type="match status" value="1"/>
</dbReference>
<organism evidence="1 2">
    <name type="scientific">Holothuria leucospilota</name>
    <name type="common">Black long sea cucumber</name>
    <name type="synonym">Mertensiothuria leucospilota</name>
    <dbReference type="NCBI Taxonomy" id="206669"/>
    <lineage>
        <taxon>Eukaryota</taxon>
        <taxon>Metazoa</taxon>
        <taxon>Echinodermata</taxon>
        <taxon>Eleutherozoa</taxon>
        <taxon>Echinozoa</taxon>
        <taxon>Holothuroidea</taxon>
        <taxon>Aspidochirotacea</taxon>
        <taxon>Aspidochirotida</taxon>
        <taxon>Holothuriidae</taxon>
        <taxon>Holothuria</taxon>
    </lineage>
</organism>
<reference evidence="1" key="1">
    <citation type="submission" date="2021-10" db="EMBL/GenBank/DDBJ databases">
        <title>Tropical sea cucumber genome reveals ecological adaptation and Cuvierian tubules defense mechanism.</title>
        <authorList>
            <person name="Chen T."/>
        </authorList>
    </citation>
    <scope>NUCLEOTIDE SEQUENCE</scope>
    <source>
        <strain evidence="1">Nanhai2018</strain>
        <tissue evidence="1">Muscle</tissue>
    </source>
</reference>
<dbReference type="Proteomes" id="UP001152320">
    <property type="component" value="Chromosome 3"/>
</dbReference>
<accession>A0A9Q1HHH0</accession>
<evidence type="ECO:0000313" key="1">
    <source>
        <dbReference type="EMBL" id="KAJ8045136.1"/>
    </source>
</evidence>
<evidence type="ECO:0000313" key="2">
    <source>
        <dbReference type="Proteomes" id="UP001152320"/>
    </source>
</evidence>
<proteinExistence type="predicted"/>
<dbReference type="AlphaFoldDB" id="A0A9Q1HHH0"/>
<comment type="caution">
    <text evidence="1">The sequence shown here is derived from an EMBL/GenBank/DDBJ whole genome shotgun (WGS) entry which is preliminary data.</text>
</comment>
<sequence length="182" mass="20875">MTCHTTTQDSTWKKFVEGHLLKDNVIDGVSIISKLGEILYTYGKFTELSQVEVQQFLSQFENTKKQQEETCMQKGFHLNVTANNRPVVFYIHKKTRLSMQLVKGATLACWWETYLWAFSYVPMHPHIVLQDQPSNILNSFVTFCGHEISTGRHDAVSKSVSCSCLSWRNWSEDWSSRGGESG</sequence>
<protein>
    <submittedName>
        <fullName evidence="1">Uncharacterized protein</fullName>
    </submittedName>
</protein>
<dbReference type="OrthoDB" id="5946457at2759"/>
<dbReference type="InterPro" id="IPR036140">
    <property type="entry name" value="PFN_sf"/>
</dbReference>
<keyword evidence="2" id="KW-1185">Reference proteome</keyword>
<dbReference type="SUPFAM" id="SSF55770">
    <property type="entry name" value="Profilin (actin-binding protein)"/>
    <property type="match status" value="1"/>
</dbReference>